<evidence type="ECO:0000313" key="1">
    <source>
        <dbReference type="EMBL" id="BDM74714.1"/>
    </source>
</evidence>
<dbReference type="InterPro" id="IPR023298">
    <property type="entry name" value="ATPase_P-typ_TM_dom_sf"/>
</dbReference>
<protein>
    <submittedName>
        <fullName evidence="1">Uncharacterized protein</fullName>
    </submittedName>
</protein>
<dbReference type="Gene3D" id="1.20.1110.10">
    <property type="entry name" value="Calcium-transporting ATPase, transmembrane domain"/>
    <property type="match status" value="1"/>
</dbReference>
<keyword evidence="1" id="KW-0614">Plasmid</keyword>
<evidence type="ECO:0000313" key="2">
    <source>
        <dbReference type="Proteomes" id="UP001059597"/>
    </source>
</evidence>
<keyword evidence="2" id="KW-1185">Reference proteome</keyword>
<geneLocation type="plasmid" evidence="1 2">
    <name>SNP1</name>
</geneLocation>
<gene>
    <name evidence="1" type="ORF">HEK616_82010</name>
</gene>
<sequence>MLVRFCADAIGCSYVVGERSDAVLIGVIVALSADLGLVNEYRAEKAVDTLRAKIRHRAVVLCDGRPQEVEVIGLVDSGWDHDQDAVCVEVS</sequence>
<dbReference type="Proteomes" id="UP001059597">
    <property type="component" value="Plasmid SNP1"/>
</dbReference>
<dbReference type="RefSeq" id="WP_261958209.1">
    <property type="nucleotide sequence ID" value="NZ_AP026074.1"/>
</dbReference>
<dbReference type="EMBL" id="AP026074">
    <property type="protein sequence ID" value="BDM74714.1"/>
    <property type="molecule type" value="Genomic_DNA"/>
</dbReference>
<name>A0ABM8A840_STRNI</name>
<organism evidence="1 2">
    <name type="scientific">Streptomyces nigrescens</name>
    <dbReference type="NCBI Taxonomy" id="1920"/>
    <lineage>
        <taxon>Bacteria</taxon>
        <taxon>Bacillati</taxon>
        <taxon>Actinomycetota</taxon>
        <taxon>Actinomycetes</taxon>
        <taxon>Kitasatosporales</taxon>
        <taxon>Streptomycetaceae</taxon>
        <taxon>Streptomyces</taxon>
    </lineage>
</organism>
<accession>A0ABM8A840</accession>
<reference evidence="1" key="1">
    <citation type="submission" date="2022-06" db="EMBL/GenBank/DDBJ databases">
        <title>Complete genome sequence of Streptomyces nigrescens HEK616.</title>
        <authorList>
            <person name="Asamizu S."/>
            <person name="Onaka H."/>
        </authorList>
    </citation>
    <scope>NUCLEOTIDE SEQUENCE</scope>
    <source>
        <strain evidence="1">HEK616</strain>
        <plasmid evidence="1">SNP1</plasmid>
    </source>
</reference>
<proteinExistence type="predicted"/>
<dbReference type="SUPFAM" id="SSF81665">
    <property type="entry name" value="Calcium ATPase, transmembrane domain M"/>
    <property type="match status" value="1"/>
</dbReference>
<dbReference type="Gene3D" id="2.70.150.10">
    <property type="entry name" value="Calcium-transporting ATPase, cytoplasmic transduction domain A"/>
    <property type="match status" value="1"/>
</dbReference>